<dbReference type="PANTHER" id="PTHR22674:SF6">
    <property type="entry name" value="NTPASE KAP FAMILY P-LOOP DOMAIN-CONTAINING PROTEIN 1"/>
    <property type="match status" value="1"/>
</dbReference>
<dbReference type="InterPro" id="IPR025139">
    <property type="entry name" value="DUF4062"/>
</dbReference>
<reference evidence="4 5" key="1">
    <citation type="submission" date="2019-08" db="EMBL/GenBank/DDBJ databases">
        <title>Lentzea from Indian Himalayas.</title>
        <authorList>
            <person name="Mandal S."/>
            <person name="Mallick Gupta A."/>
            <person name="Maiti P.K."/>
            <person name="Sarkar J."/>
            <person name="Mandal S."/>
        </authorList>
    </citation>
    <scope>NUCLEOTIDE SEQUENCE [LARGE SCALE GENOMIC DNA]</scope>
    <source>
        <strain evidence="4 5">PSKA42</strain>
    </source>
</reference>
<dbReference type="InterPro" id="IPR027417">
    <property type="entry name" value="P-loop_NTPase"/>
</dbReference>
<dbReference type="Pfam" id="PF07693">
    <property type="entry name" value="KAP_NTPase"/>
    <property type="match status" value="1"/>
</dbReference>
<proteinExistence type="predicted"/>
<keyword evidence="5" id="KW-1185">Reference proteome</keyword>
<evidence type="ECO:0000259" key="2">
    <source>
        <dbReference type="Pfam" id="PF07693"/>
    </source>
</evidence>
<feature type="domain" description="KAP NTPase" evidence="2">
    <location>
        <begin position="228"/>
        <end position="607"/>
    </location>
</feature>
<accession>A0ABX1FM38</accession>
<dbReference type="InterPro" id="IPR052754">
    <property type="entry name" value="NTPase_KAP_P-loop"/>
</dbReference>
<sequence>MARHLGMSAPRPFYRVSVSDPPTGFRRQWAALMSALNDQHLMPVDNNTARVAWGSPLEMSLRVVRDTVAYVAMTNTQYGHVPASRNNPERLSINHLEYREAVRLGRPTLVFGQGKSIRDIESDADNRAKLIAFREEAERTADGVRNVYLTFEDSTDFAEMAARAVAELRILLDAEPDLPESIPEHPDDTDADGVEVGWSTDSATSTDLLRRDSLARVLNSRLRDAKEGHPHTSLLVHLDGTWGSGKSSVLLLLAKELEEQPPFLVVWFDAWQQSRVSPPWWALLTTLRQHVLADRGRFSRAWLRFREMWARMRVSGAPYTVALILLLILSAGVGYATWWLANKFTPTTSDLIKLFTPAIAMVSFLWAGSRVAARAFLWASAGGARLFEQSNSNPMTRIALHFDWLLKRSKKPVVFFVDDLDRCREDYVVEFLDSVHTLVRDAPRSHYRAVAKRSAPAAYFVVAADGAWIRQSYEHAYSTFEVAEGPLGYLFMDKLFQLNVPMPALGGSTQKEFMGSLLGLTAGPSPQVASASAAIKHAGNDEAAIIETLEGLSPAAREAVAGEAALALASSETRKHTEHTLRKFSPMLHGNPRSIKLFLNTYSMLRSVRTLEGSTLPPDTLALWVLIRVRWPSIADVLARNPDAVEGIKDDLWCADHFPEELRAFAKSKDLRRVVLHDEGGPLTAALVRQCCGLAEG</sequence>
<evidence type="ECO:0000256" key="1">
    <source>
        <dbReference type="SAM" id="Phobius"/>
    </source>
</evidence>
<evidence type="ECO:0000313" key="5">
    <source>
        <dbReference type="Proteomes" id="UP001515943"/>
    </source>
</evidence>
<dbReference type="RefSeq" id="WP_167976685.1">
    <property type="nucleotide sequence ID" value="NZ_VSRL01000104.1"/>
</dbReference>
<dbReference type="Proteomes" id="UP001515943">
    <property type="component" value="Unassembled WGS sequence"/>
</dbReference>
<dbReference type="SUPFAM" id="SSF52540">
    <property type="entry name" value="P-loop containing nucleoside triphosphate hydrolases"/>
    <property type="match status" value="1"/>
</dbReference>
<feature type="transmembrane region" description="Helical" evidence="1">
    <location>
        <begin position="316"/>
        <end position="339"/>
    </location>
</feature>
<organism evidence="4 5">
    <name type="scientific">Lentzea indica</name>
    <dbReference type="NCBI Taxonomy" id="2604800"/>
    <lineage>
        <taxon>Bacteria</taxon>
        <taxon>Bacillati</taxon>
        <taxon>Actinomycetota</taxon>
        <taxon>Actinomycetes</taxon>
        <taxon>Pseudonocardiales</taxon>
        <taxon>Pseudonocardiaceae</taxon>
        <taxon>Lentzea</taxon>
    </lineage>
</organism>
<dbReference type="Pfam" id="PF13271">
    <property type="entry name" value="DUF4062"/>
    <property type="match status" value="1"/>
</dbReference>
<evidence type="ECO:0000313" key="4">
    <source>
        <dbReference type="EMBL" id="NKE60025.1"/>
    </source>
</evidence>
<keyword evidence="1" id="KW-0472">Membrane</keyword>
<dbReference type="PANTHER" id="PTHR22674">
    <property type="entry name" value="NTPASE, KAP FAMILY P-LOOP DOMAIN-CONTAINING 1"/>
    <property type="match status" value="1"/>
</dbReference>
<dbReference type="EMBL" id="VSRL01000104">
    <property type="protein sequence ID" value="NKE60025.1"/>
    <property type="molecule type" value="Genomic_DNA"/>
</dbReference>
<evidence type="ECO:0000259" key="3">
    <source>
        <dbReference type="Pfam" id="PF13271"/>
    </source>
</evidence>
<feature type="domain" description="DUF4062" evidence="3">
    <location>
        <begin position="16"/>
        <end position="101"/>
    </location>
</feature>
<feature type="transmembrane region" description="Helical" evidence="1">
    <location>
        <begin position="351"/>
        <end position="368"/>
    </location>
</feature>
<keyword evidence="1" id="KW-0812">Transmembrane</keyword>
<keyword evidence="1" id="KW-1133">Transmembrane helix</keyword>
<dbReference type="InterPro" id="IPR011646">
    <property type="entry name" value="KAP_P-loop"/>
</dbReference>
<dbReference type="Gene3D" id="3.40.50.300">
    <property type="entry name" value="P-loop containing nucleotide triphosphate hydrolases"/>
    <property type="match status" value="1"/>
</dbReference>
<name>A0ABX1FM38_9PSEU</name>
<protein>
    <submittedName>
        <fullName evidence="4">AAA family ATPase</fullName>
    </submittedName>
</protein>
<comment type="caution">
    <text evidence="4">The sequence shown here is derived from an EMBL/GenBank/DDBJ whole genome shotgun (WGS) entry which is preliminary data.</text>
</comment>
<gene>
    <name evidence="4" type="ORF">FXN61_25785</name>
</gene>